<proteinExistence type="predicted"/>
<dbReference type="PROSITE" id="PS50005">
    <property type="entry name" value="TPR"/>
    <property type="match status" value="1"/>
</dbReference>
<evidence type="ECO:0000313" key="2">
    <source>
        <dbReference type="EMBL" id="SFB31308.1"/>
    </source>
</evidence>
<keyword evidence="3" id="KW-1185">Reference proteome</keyword>
<dbReference type="InterPro" id="IPR011990">
    <property type="entry name" value="TPR-like_helical_dom_sf"/>
</dbReference>
<accession>A0A1I1A405</accession>
<feature type="repeat" description="TPR" evidence="1">
    <location>
        <begin position="150"/>
        <end position="183"/>
    </location>
</feature>
<dbReference type="STRING" id="1120918.SAMN05216249_11942"/>
<sequence>MADKKDFEAIMTSITAGLSGDSKADIKFLQEQSEKYKDHEYGKEIVRACGRLMYQVLPDDKKEELGKGFGKNAMGFDAALDEIRFNIYEKRLDVALKLMEAMVQKYEEMGMYENDAVSEYYCFREPMEEILYREYNEPKKDLRRSQVDYAEMYLLYGSLLIELNRTEDATEVLTKAKRWNPAYARLAFEHAESYKMRGMLDEFAKLTKETFKYAYYPKDLARCYRNMAFYLVEKKEYKAAVCFLQINLIRQMLVIRNCII</sequence>
<reference evidence="2 3" key="1">
    <citation type="submission" date="2016-10" db="EMBL/GenBank/DDBJ databases">
        <authorList>
            <person name="de Groot N.N."/>
        </authorList>
    </citation>
    <scope>NUCLEOTIDE SEQUENCE [LARGE SCALE GENOMIC DNA]</scope>
    <source>
        <strain evidence="2 3">DSM 5522</strain>
    </source>
</reference>
<organism evidence="2 3">
    <name type="scientific">Acetitomaculum ruminis DSM 5522</name>
    <dbReference type="NCBI Taxonomy" id="1120918"/>
    <lineage>
        <taxon>Bacteria</taxon>
        <taxon>Bacillati</taxon>
        <taxon>Bacillota</taxon>
        <taxon>Clostridia</taxon>
        <taxon>Lachnospirales</taxon>
        <taxon>Lachnospiraceae</taxon>
        <taxon>Acetitomaculum</taxon>
    </lineage>
</organism>
<dbReference type="Proteomes" id="UP000198838">
    <property type="component" value="Unassembled WGS sequence"/>
</dbReference>
<gene>
    <name evidence="2" type="ORF">SAMN05216249_11942</name>
</gene>
<dbReference type="RefSeq" id="WP_092873999.1">
    <property type="nucleotide sequence ID" value="NZ_FOJY01000019.1"/>
</dbReference>
<dbReference type="Gene3D" id="1.25.40.10">
    <property type="entry name" value="Tetratricopeptide repeat domain"/>
    <property type="match status" value="1"/>
</dbReference>
<keyword evidence="1" id="KW-0802">TPR repeat</keyword>
<dbReference type="AlphaFoldDB" id="A0A1I1A405"/>
<protein>
    <submittedName>
        <fullName evidence="2">Uncharacterized protein</fullName>
    </submittedName>
</protein>
<name>A0A1I1A405_9FIRM</name>
<dbReference type="InterPro" id="IPR019734">
    <property type="entry name" value="TPR_rpt"/>
</dbReference>
<dbReference type="EMBL" id="FOJY01000019">
    <property type="protein sequence ID" value="SFB31308.1"/>
    <property type="molecule type" value="Genomic_DNA"/>
</dbReference>
<evidence type="ECO:0000313" key="3">
    <source>
        <dbReference type="Proteomes" id="UP000198838"/>
    </source>
</evidence>
<dbReference type="SUPFAM" id="SSF48452">
    <property type="entry name" value="TPR-like"/>
    <property type="match status" value="1"/>
</dbReference>
<evidence type="ECO:0000256" key="1">
    <source>
        <dbReference type="PROSITE-ProRule" id="PRU00339"/>
    </source>
</evidence>
<dbReference type="OrthoDB" id="1998276at2"/>